<reference evidence="2 3" key="1">
    <citation type="submission" date="2020-06" db="EMBL/GenBank/DDBJ databases">
        <authorList>
            <person name="Criscuolo A."/>
        </authorList>
    </citation>
    <scope>NUCLEOTIDE SEQUENCE [LARGE SCALE GENOMIC DNA]</scope>
    <source>
        <strain evidence="3">CIP 111411</strain>
    </source>
</reference>
<dbReference type="Proteomes" id="UP000530060">
    <property type="component" value="Unassembled WGS sequence"/>
</dbReference>
<proteinExistence type="predicted"/>
<dbReference type="SUPFAM" id="SSF49464">
    <property type="entry name" value="Carboxypeptidase regulatory domain-like"/>
    <property type="match status" value="1"/>
</dbReference>
<feature type="chain" id="PRO_5028003616" evidence="1">
    <location>
        <begin position="22"/>
        <end position="148"/>
    </location>
</feature>
<evidence type="ECO:0000256" key="1">
    <source>
        <dbReference type="SAM" id="SignalP"/>
    </source>
</evidence>
<dbReference type="EMBL" id="CAIJDP010000082">
    <property type="protein sequence ID" value="CAD0007349.1"/>
    <property type="molecule type" value="Genomic_DNA"/>
</dbReference>
<gene>
    <name evidence="2" type="ORF">FLAT13_03797</name>
</gene>
<evidence type="ECO:0000313" key="3">
    <source>
        <dbReference type="Proteomes" id="UP000530060"/>
    </source>
</evidence>
<name>A0A6V6Z6W6_9FLAO</name>
<sequence>MKKILLVLIFLFSILPGMLSAQDRTISGTVRGSYKGEPLPGVTIIATESGKSAVTDSNGKFSLSITKQDKLLSISYIGYETLEKNTGSSFNDIRLIPSSTALKEVLVVGYGTQSKKEFTGSAARITSKTIKDIPVQSFEQALIGKALE</sequence>
<protein>
    <submittedName>
        <fullName evidence="2">SusC/RagA family TonB-linked outer membrane protein</fullName>
    </submittedName>
</protein>
<comment type="caution">
    <text evidence="2">The sequence shown here is derived from an EMBL/GenBank/DDBJ whole genome shotgun (WGS) entry which is preliminary data.</text>
</comment>
<feature type="signal peptide" evidence="1">
    <location>
        <begin position="1"/>
        <end position="21"/>
    </location>
</feature>
<evidence type="ECO:0000313" key="2">
    <source>
        <dbReference type="EMBL" id="CAD0007349.1"/>
    </source>
</evidence>
<dbReference type="InterPro" id="IPR008969">
    <property type="entry name" value="CarboxyPept-like_regulatory"/>
</dbReference>
<dbReference type="RefSeq" id="WP_078228665.1">
    <property type="nucleotide sequence ID" value="NZ_CAIJDP010000082.1"/>
</dbReference>
<keyword evidence="3" id="KW-1185">Reference proteome</keyword>
<dbReference type="AlphaFoldDB" id="A0A6V6Z6W6"/>
<organism evidence="2 3">
    <name type="scientific">Flavobacterium salmonis</name>
    <dbReference type="NCBI Taxonomy" id="2654844"/>
    <lineage>
        <taxon>Bacteria</taxon>
        <taxon>Pseudomonadati</taxon>
        <taxon>Bacteroidota</taxon>
        <taxon>Flavobacteriia</taxon>
        <taxon>Flavobacteriales</taxon>
        <taxon>Flavobacteriaceae</taxon>
        <taxon>Flavobacterium</taxon>
    </lineage>
</organism>
<keyword evidence="1" id="KW-0732">Signal</keyword>
<dbReference type="Gene3D" id="2.60.40.1120">
    <property type="entry name" value="Carboxypeptidase-like, regulatory domain"/>
    <property type="match status" value="1"/>
</dbReference>
<dbReference type="Pfam" id="PF13715">
    <property type="entry name" value="CarbopepD_reg_2"/>
    <property type="match status" value="1"/>
</dbReference>
<accession>A0A6V6Z6W6</accession>